<feature type="signal peptide" evidence="1">
    <location>
        <begin position="1"/>
        <end position="19"/>
    </location>
</feature>
<protein>
    <submittedName>
        <fullName evidence="2">Uncharacterized protein</fullName>
    </submittedName>
</protein>
<reference evidence="2 3" key="1">
    <citation type="submission" date="2022-03" db="EMBL/GenBank/DDBJ databases">
        <title>Genome data of Colletotrichum spp.</title>
        <authorList>
            <person name="Utami Y.D."/>
            <person name="Hiruma K."/>
        </authorList>
    </citation>
    <scope>NUCLEOTIDE SEQUENCE [LARGE SCALE GENOMIC DNA]</scope>
    <source>
        <strain evidence="2 3">MAFF 239500</strain>
    </source>
</reference>
<evidence type="ECO:0000313" key="3">
    <source>
        <dbReference type="Proteomes" id="UP001055115"/>
    </source>
</evidence>
<proteinExistence type="predicted"/>
<dbReference type="AlphaFoldDB" id="A0AA37NUX4"/>
<dbReference type="GeneID" id="73323560"/>
<accession>A0AA37NUX4</accession>
<dbReference type="RefSeq" id="XP_049124927.1">
    <property type="nucleotide sequence ID" value="XM_049268970.1"/>
</dbReference>
<dbReference type="Proteomes" id="UP001055115">
    <property type="component" value="Unassembled WGS sequence"/>
</dbReference>
<sequence length="182" mass="19654">MYAIRLFAVISAAVAGTSAAAINLQWGAPTNAAAAERRQADEVHPTPEIVWEAKNYIWGCSPGGCSSRFNISSSGGYISGAPGFNVVCSPIYIQQGWVPCRNPDNSPLPEDSQVFSIWTAGADRERQYLGVSHIYKRPEDSLTWNATARTDFLPVQNMSIAFPVNTVTIADASTNRSTVLDV</sequence>
<dbReference type="EMBL" id="BQXU01000005">
    <property type="protein sequence ID" value="GKT42577.1"/>
    <property type="molecule type" value="Genomic_DNA"/>
</dbReference>
<evidence type="ECO:0000313" key="2">
    <source>
        <dbReference type="EMBL" id="GKT42577.1"/>
    </source>
</evidence>
<name>A0AA37NUX4_9PEZI</name>
<evidence type="ECO:0000256" key="1">
    <source>
        <dbReference type="SAM" id="SignalP"/>
    </source>
</evidence>
<feature type="chain" id="PRO_5041456281" evidence="1">
    <location>
        <begin position="20"/>
        <end position="182"/>
    </location>
</feature>
<comment type="caution">
    <text evidence="2">The sequence shown here is derived from an EMBL/GenBank/DDBJ whole genome shotgun (WGS) entry which is preliminary data.</text>
</comment>
<keyword evidence="1" id="KW-0732">Signal</keyword>
<organism evidence="2 3">
    <name type="scientific">Colletotrichum spaethianum</name>
    <dbReference type="NCBI Taxonomy" id="700344"/>
    <lineage>
        <taxon>Eukaryota</taxon>
        <taxon>Fungi</taxon>
        <taxon>Dikarya</taxon>
        <taxon>Ascomycota</taxon>
        <taxon>Pezizomycotina</taxon>
        <taxon>Sordariomycetes</taxon>
        <taxon>Hypocreomycetidae</taxon>
        <taxon>Glomerellales</taxon>
        <taxon>Glomerellaceae</taxon>
        <taxon>Colletotrichum</taxon>
        <taxon>Colletotrichum spaethianum species complex</taxon>
    </lineage>
</organism>
<gene>
    <name evidence="2" type="ORF">ColSpa_02758</name>
</gene>
<keyword evidence="3" id="KW-1185">Reference proteome</keyword>